<dbReference type="Pfam" id="PF00482">
    <property type="entry name" value="T2SSF"/>
    <property type="match status" value="1"/>
</dbReference>
<reference evidence="9 10" key="1">
    <citation type="submission" date="2019-01" db="EMBL/GenBank/DDBJ databases">
        <title>Sinorhodobacter populi sp. nov. isolated from the symptomatic bark tissue of Populus euramericana canker.</title>
        <authorList>
            <person name="Xu G."/>
        </authorList>
    </citation>
    <scope>NUCLEOTIDE SEQUENCE [LARGE SCALE GENOMIC DNA]</scope>
    <source>
        <strain evidence="9 10">2D-5</strain>
    </source>
</reference>
<comment type="subcellular location">
    <subcellularLocation>
        <location evidence="1">Cell membrane</location>
        <topology evidence="1">Multi-pass membrane protein</topology>
    </subcellularLocation>
</comment>
<reference evidence="9 10" key="2">
    <citation type="submission" date="2019-01" db="EMBL/GenBank/DDBJ databases">
        <authorList>
            <person name="Li Y."/>
        </authorList>
    </citation>
    <scope>NUCLEOTIDE SEQUENCE [LARGE SCALE GENOMIC DNA]</scope>
    <source>
        <strain evidence="9 10">2D-5</strain>
    </source>
</reference>
<feature type="transmembrane region" description="Helical" evidence="6">
    <location>
        <begin position="93"/>
        <end position="111"/>
    </location>
</feature>
<feature type="transmembrane region" description="Helical" evidence="6">
    <location>
        <begin position="295"/>
        <end position="313"/>
    </location>
</feature>
<evidence type="ECO:0000256" key="1">
    <source>
        <dbReference type="ARBA" id="ARBA00004651"/>
    </source>
</evidence>
<evidence type="ECO:0000256" key="5">
    <source>
        <dbReference type="ARBA" id="ARBA00023136"/>
    </source>
</evidence>
<dbReference type="AlphaFoldDB" id="A0A443IUP6"/>
<evidence type="ECO:0000313" key="10">
    <source>
        <dbReference type="Proteomes" id="UP000285710"/>
    </source>
</evidence>
<proteinExistence type="predicted"/>
<keyword evidence="5 6" id="KW-0472">Membrane</keyword>
<organism evidence="9 10">
    <name type="scientific">Paenirhodobacter populi</name>
    <dbReference type="NCBI Taxonomy" id="2306993"/>
    <lineage>
        <taxon>Bacteria</taxon>
        <taxon>Pseudomonadati</taxon>
        <taxon>Pseudomonadota</taxon>
        <taxon>Alphaproteobacteria</taxon>
        <taxon>Rhodobacterales</taxon>
        <taxon>Rhodobacter group</taxon>
        <taxon>Paenirhodobacter</taxon>
    </lineage>
</organism>
<feature type="transmembrane region" description="Helical" evidence="6">
    <location>
        <begin position="117"/>
        <end position="136"/>
    </location>
</feature>
<feature type="transmembrane region" description="Helical" evidence="6">
    <location>
        <begin position="12"/>
        <end position="33"/>
    </location>
</feature>
<evidence type="ECO:0000259" key="8">
    <source>
        <dbReference type="Pfam" id="PF19360"/>
    </source>
</evidence>
<evidence type="ECO:0000256" key="3">
    <source>
        <dbReference type="ARBA" id="ARBA00022692"/>
    </source>
</evidence>
<dbReference type="PANTHER" id="PTHR35007">
    <property type="entry name" value="INTEGRAL MEMBRANE PROTEIN-RELATED"/>
    <property type="match status" value="1"/>
</dbReference>
<gene>
    <name evidence="9" type="ORF">D2T33_10805</name>
</gene>
<protein>
    <submittedName>
        <fullName evidence="9">Pilus assembly protein TadB</fullName>
    </submittedName>
</protein>
<dbReference type="InterPro" id="IPR018076">
    <property type="entry name" value="T2SS_GspF_dom"/>
</dbReference>
<dbReference type="Gene3D" id="1.20.81.30">
    <property type="entry name" value="Type II secretion system (T2SS), domain F"/>
    <property type="match status" value="1"/>
</dbReference>
<feature type="domain" description="Type II secretion system protein GspF" evidence="7">
    <location>
        <begin position="156"/>
        <end position="279"/>
    </location>
</feature>
<dbReference type="Proteomes" id="UP000285710">
    <property type="component" value="Unassembled WGS sequence"/>
</dbReference>
<name>A0A443IUP6_9RHOB</name>
<feature type="domain" description="Type II secretion system protein TadB-like N-terminal" evidence="8">
    <location>
        <begin position="1"/>
        <end position="143"/>
    </location>
</feature>
<dbReference type="RefSeq" id="WP_128269849.1">
    <property type="nucleotide sequence ID" value="NZ_SAUW01000010.1"/>
</dbReference>
<comment type="caution">
    <text evidence="9">The sequence shown here is derived from an EMBL/GenBank/DDBJ whole genome shotgun (WGS) entry which is preliminary data.</text>
</comment>
<keyword evidence="2" id="KW-1003">Cell membrane</keyword>
<keyword evidence="10" id="KW-1185">Reference proteome</keyword>
<evidence type="ECO:0000256" key="2">
    <source>
        <dbReference type="ARBA" id="ARBA00022475"/>
    </source>
</evidence>
<evidence type="ECO:0000256" key="4">
    <source>
        <dbReference type="ARBA" id="ARBA00022989"/>
    </source>
</evidence>
<sequence>MMASLAPLIYPAIFAAVLLLLNVLYLLVFGRSISLDRKMNRRLELLSRGGRREEVLEQLRKETTRHRSASGIPLYALLADKAQKANIAYSPKALIAVMGLACLFAFAGLTFGTRTGLLLRIVLALGMGVGGVWFWITRRAAKRIALAEEQLPDAVELIVRALRVGHPFVSAIQSVAREMSDPLGSEFGIVADEASYGRNISESLRDLADRLDMQDLRFLAVAVSIQQSSGGNLAEVLEGLSKVIRARFRLLRRVSAITAEPRWSGIFLSAFPLVVLLIIQIVAPDFYDGVKGTPAFMPTALVVFVLLGANVLFMKIMTTIKV</sequence>
<dbReference type="PANTHER" id="PTHR35007:SF1">
    <property type="entry name" value="PILUS ASSEMBLY PROTEIN"/>
    <property type="match status" value="1"/>
</dbReference>
<keyword evidence="3 6" id="KW-0812">Transmembrane</keyword>
<evidence type="ECO:0000256" key="6">
    <source>
        <dbReference type="SAM" id="Phobius"/>
    </source>
</evidence>
<dbReference type="GO" id="GO:0005886">
    <property type="term" value="C:plasma membrane"/>
    <property type="evidence" value="ECO:0007669"/>
    <property type="project" value="UniProtKB-SubCell"/>
</dbReference>
<dbReference type="InterPro" id="IPR045824">
    <property type="entry name" value="T2SS_TadB-like_N"/>
</dbReference>
<dbReference type="EMBL" id="SAUW01000010">
    <property type="protein sequence ID" value="RWR11837.1"/>
    <property type="molecule type" value="Genomic_DNA"/>
</dbReference>
<keyword evidence="4 6" id="KW-1133">Transmembrane helix</keyword>
<dbReference type="Pfam" id="PF19360">
    <property type="entry name" value="TadB_TadC_N"/>
    <property type="match status" value="1"/>
</dbReference>
<evidence type="ECO:0000259" key="7">
    <source>
        <dbReference type="Pfam" id="PF00482"/>
    </source>
</evidence>
<evidence type="ECO:0000313" key="9">
    <source>
        <dbReference type="EMBL" id="RWR11837.1"/>
    </source>
</evidence>
<feature type="transmembrane region" description="Helical" evidence="6">
    <location>
        <begin position="263"/>
        <end position="283"/>
    </location>
</feature>
<accession>A0A443IUP6</accession>
<dbReference type="InterPro" id="IPR042094">
    <property type="entry name" value="T2SS_GspF_sf"/>
</dbReference>